<dbReference type="GeneID" id="108075481"/>
<feature type="chain" id="PRO_5027872308" evidence="1">
    <location>
        <begin position="25"/>
        <end position="131"/>
    </location>
</feature>
<feature type="signal peptide" evidence="1">
    <location>
        <begin position="1"/>
        <end position="24"/>
    </location>
</feature>
<dbReference type="OrthoDB" id="7871539at2759"/>
<organism evidence="2 3">
    <name type="scientific">Drosophila kikkawai</name>
    <name type="common">Fruit fly</name>
    <dbReference type="NCBI Taxonomy" id="30033"/>
    <lineage>
        <taxon>Eukaryota</taxon>
        <taxon>Metazoa</taxon>
        <taxon>Ecdysozoa</taxon>
        <taxon>Arthropoda</taxon>
        <taxon>Hexapoda</taxon>
        <taxon>Insecta</taxon>
        <taxon>Pterygota</taxon>
        <taxon>Neoptera</taxon>
        <taxon>Endopterygota</taxon>
        <taxon>Diptera</taxon>
        <taxon>Brachycera</taxon>
        <taxon>Muscomorpha</taxon>
        <taxon>Ephydroidea</taxon>
        <taxon>Drosophilidae</taxon>
        <taxon>Drosophila</taxon>
        <taxon>Sophophora</taxon>
    </lineage>
</organism>
<keyword evidence="2" id="KW-1185">Reference proteome</keyword>
<reference evidence="3" key="1">
    <citation type="submission" date="2025-08" db="UniProtKB">
        <authorList>
            <consortium name="RefSeq"/>
        </authorList>
    </citation>
    <scope>IDENTIFICATION</scope>
    <source>
        <strain evidence="3">14028-0561.14</strain>
        <tissue evidence="3">Whole fly</tissue>
    </source>
</reference>
<evidence type="ECO:0000313" key="3">
    <source>
        <dbReference type="RefSeq" id="XP_017023425.1"/>
    </source>
</evidence>
<keyword evidence="3" id="KW-0687">Ribonucleoprotein</keyword>
<keyword evidence="1" id="KW-0732">Signal</keyword>
<evidence type="ECO:0000256" key="1">
    <source>
        <dbReference type="SAM" id="SignalP"/>
    </source>
</evidence>
<protein>
    <submittedName>
        <fullName evidence="3">Heterogeneous nuclear ribonucleoprotein D0</fullName>
    </submittedName>
</protein>
<dbReference type="RefSeq" id="XP_017023425.1">
    <property type="nucleotide sequence ID" value="XM_017167936.3"/>
</dbReference>
<accession>A0A6P4I5I4</accession>
<gene>
    <name evidence="3" type="primary">LOC108075481</name>
</gene>
<dbReference type="Proteomes" id="UP001652661">
    <property type="component" value="Chromosome 3R"/>
</dbReference>
<name>A0A6P4I5I4_DROKI</name>
<evidence type="ECO:0000313" key="2">
    <source>
        <dbReference type="Proteomes" id="UP001652661"/>
    </source>
</evidence>
<dbReference type="AlphaFoldDB" id="A0A6P4I5I4"/>
<proteinExistence type="predicted"/>
<sequence length="131" mass="14631">MRIRACHLAILAFLITCCLDWSNALFFKSWKTGRGYGGAQNYGYNGYGNYGYGSYAAGYGYNSYPAYSSYSYPSYPSYSSYRNPYGGRRTSGQRQGRTFSEIQRVIKPDGYVGLGGSRFLPGGNRFSPLWG</sequence>